<gene>
    <name evidence="1" type="ORF">K1Y72_07595</name>
</gene>
<sequence length="67" mass="7015">MTELVVTPAGGGVYFLTEAAGGDVVATFYTEGDGWWRGRAPSGAVKRFFVGDVPDAHLVAAGRLRGM</sequence>
<proteinExistence type="predicted"/>
<organism evidence="1 2">
    <name type="scientific">Actinomadura parmotrematis</name>
    <dbReference type="NCBI Taxonomy" id="2864039"/>
    <lineage>
        <taxon>Bacteria</taxon>
        <taxon>Bacillati</taxon>
        <taxon>Actinomycetota</taxon>
        <taxon>Actinomycetes</taxon>
        <taxon>Streptosporangiales</taxon>
        <taxon>Thermomonosporaceae</taxon>
        <taxon>Actinomadura</taxon>
    </lineage>
</organism>
<accession>A0ABS7FPD4</accession>
<evidence type="ECO:0000313" key="2">
    <source>
        <dbReference type="Proteomes" id="UP000774570"/>
    </source>
</evidence>
<dbReference type="Proteomes" id="UP000774570">
    <property type="component" value="Unassembled WGS sequence"/>
</dbReference>
<name>A0ABS7FPD4_9ACTN</name>
<reference evidence="1 2" key="1">
    <citation type="submission" date="2021-07" db="EMBL/GenBank/DDBJ databases">
        <title>Actinomadura sp. PM05-2 isolated from lichen.</title>
        <authorList>
            <person name="Somphong A."/>
            <person name="Phongsopitanun W."/>
            <person name="Tanasupawat S."/>
            <person name="Peongsungnone V."/>
        </authorList>
    </citation>
    <scope>NUCLEOTIDE SEQUENCE [LARGE SCALE GENOMIC DNA]</scope>
    <source>
        <strain evidence="1 2">PM05-2</strain>
    </source>
</reference>
<dbReference type="RefSeq" id="WP_220164642.1">
    <property type="nucleotide sequence ID" value="NZ_JAIBOA010000004.1"/>
</dbReference>
<comment type="caution">
    <text evidence="1">The sequence shown here is derived from an EMBL/GenBank/DDBJ whole genome shotgun (WGS) entry which is preliminary data.</text>
</comment>
<dbReference type="EMBL" id="JAIBOA010000004">
    <property type="protein sequence ID" value="MBW8482226.1"/>
    <property type="molecule type" value="Genomic_DNA"/>
</dbReference>
<keyword evidence="2" id="KW-1185">Reference proteome</keyword>
<protein>
    <submittedName>
        <fullName evidence="1">Uncharacterized protein</fullName>
    </submittedName>
</protein>
<evidence type="ECO:0000313" key="1">
    <source>
        <dbReference type="EMBL" id="MBW8482226.1"/>
    </source>
</evidence>